<sequence>MTTNIFDHSKKDTGWMFGQYFPKKKYLDVCILDRGRGFRRCYEEELNLVVDDAQAVDLALRGKSSKKSDERGFGIWTTKRMIVEGLGGQCFILSGSAGYIAMPGNEQPFTLKDVSWNGVIVAFRIPDITQPFDHTRYLE</sequence>
<accession>A0A1F7TM55</accession>
<gene>
    <name evidence="1" type="ORF">A2856_01055</name>
</gene>
<dbReference type="Proteomes" id="UP000177885">
    <property type="component" value="Unassembled WGS sequence"/>
</dbReference>
<evidence type="ECO:0008006" key="3">
    <source>
        <dbReference type="Google" id="ProtNLM"/>
    </source>
</evidence>
<name>A0A1F7TM55_9BACT</name>
<organism evidence="1 2">
    <name type="scientific">Candidatus Uhrbacteria bacterium RIFCSPHIGHO2_01_FULL_63_20</name>
    <dbReference type="NCBI Taxonomy" id="1802385"/>
    <lineage>
        <taxon>Bacteria</taxon>
        <taxon>Candidatus Uhriibacteriota</taxon>
    </lineage>
</organism>
<dbReference type="EMBL" id="MGDT01000004">
    <property type="protein sequence ID" value="OGL67055.1"/>
    <property type="molecule type" value="Genomic_DNA"/>
</dbReference>
<evidence type="ECO:0000313" key="2">
    <source>
        <dbReference type="Proteomes" id="UP000177885"/>
    </source>
</evidence>
<dbReference type="AlphaFoldDB" id="A0A1F7TM55"/>
<protein>
    <recommendedName>
        <fullName evidence="3">Histidine kinase/HSP90-like ATPase domain-containing protein</fullName>
    </recommendedName>
</protein>
<comment type="caution">
    <text evidence="1">The sequence shown here is derived from an EMBL/GenBank/DDBJ whole genome shotgun (WGS) entry which is preliminary data.</text>
</comment>
<reference evidence="1 2" key="1">
    <citation type="journal article" date="2016" name="Nat. Commun.">
        <title>Thousands of microbial genomes shed light on interconnected biogeochemical processes in an aquifer system.</title>
        <authorList>
            <person name="Anantharaman K."/>
            <person name="Brown C.T."/>
            <person name="Hug L.A."/>
            <person name="Sharon I."/>
            <person name="Castelle C.J."/>
            <person name="Probst A.J."/>
            <person name="Thomas B.C."/>
            <person name="Singh A."/>
            <person name="Wilkins M.J."/>
            <person name="Karaoz U."/>
            <person name="Brodie E.L."/>
            <person name="Williams K.H."/>
            <person name="Hubbard S.S."/>
            <person name="Banfield J.F."/>
        </authorList>
    </citation>
    <scope>NUCLEOTIDE SEQUENCE [LARGE SCALE GENOMIC DNA]</scope>
</reference>
<proteinExistence type="predicted"/>
<evidence type="ECO:0000313" key="1">
    <source>
        <dbReference type="EMBL" id="OGL67055.1"/>
    </source>
</evidence>